<gene>
    <name evidence="2" type="ORF">SAMN05877842_102375</name>
</gene>
<feature type="signal peptide" evidence="1">
    <location>
        <begin position="1"/>
        <end position="20"/>
    </location>
</feature>
<name>A0A285U3G4_9BACL</name>
<dbReference type="Proteomes" id="UP000219252">
    <property type="component" value="Unassembled WGS sequence"/>
</dbReference>
<dbReference type="PROSITE" id="PS51257">
    <property type="entry name" value="PROKAR_LIPOPROTEIN"/>
    <property type="match status" value="1"/>
</dbReference>
<keyword evidence="3" id="KW-1185">Reference proteome</keyword>
<dbReference type="OrthoDB" id="650514at2"/>
<evidence type="ECO:0008006" key="4">
    <source>
        <dbReference type="Google" id="ProtNLM"/>
    </source>
</evidence>
<accession>A0A285U3G4</accession>
<evidence type="ECO:0000313" key="3">
    <source>
        <dbReference type="Proteomes" id="UP000219252"/>
    </source>
</evidence>
<organism evidence="2 3">
    <name type="scientific">Ureibacillus acetophenoni</name>
    <dbReference type="NCBI Taxonomy" id="614649"/>
    <lineage>
        <taxon>Bacteria</taxon>
        <taxon>Bacillati</taxon>
        <taxon>Bacillota</taxon>
        <taxon>Bacilli</taxon>
        <taxon>Bacillales</taxon>
        <taxon>Caryophanaceae</taxon>
        <taxon>Ureibacillus</taxon>
    </lineage>
</organism>
<dbReference type="AlphaFoldDB" id="A0A285U3G4"/>
<dbReference type="RefSeq" id="WP_097148434.1">
    <property type="nucleotide sequence ID" value="NZ_OBQC01000002.1"/>
</dbReference>
<keyword evidence="1" id="KW-0732">Signal</keyword>
<evidence type="ECO:0000256" key="1">
    <source>
        <dbReference type="SAM" id="SignalP"/>
    </source>
</evidence>
<dbReference type="EMBL" id="OBQC01000002">
    <property type="protein sequence ID" value="SOC36455.1"/>
    <property type="molecule type" value="Genomic_DNA"/>
</dbReference>
<evidence type="ECO:0000313" key="2">
    <source>
        <dbReference type="EMBL" id="SOC36455.1"/>
    </source>
</evidence>
<feature type="chain" id="PRO_5039583401" description="Lipoprotein" evidence="1">
    <location>
        <begin position="21"/>
        <end position="181"/>
    </location>
</feature>
<reference evidence="3" key="1">
    <citation type="submission" date="2017-08" db="EMBL/GenBank/DDBJ databases">
        <authorList>
            <person name="Varghese N."/>
            <person name="Submissions S."/>
        </authorList>
    </citation>
    <scope>NUCLEOTIDE SEQUENCE [LARGE SCALE GENOMIC DNA]</scope>
    <source>
        <strain evidence="3">JC23</strain>
    </source>
</reference>
<sequence length="181" mass="19878">MKFVKFGILLSLVFSLTACSISTDDLPIKEITDTVTESVSNSGILEGANEVFTYVQNTQESFQELMNIGGQWSEVYNAASNGTITNEELASRVTNEILPLNEELMTQIENYVAPTDATSKINDLLVNAVSTQHDALQEVVNGIQNGDYSVLNSANQLMSDVQGFEGEFTKMIQNIITEYGF</sequence>
<protein>
    <recommendedName>
        <fullName evidence="4">Lipoprotein</fullName>
    </recommendedName>
</protein>
<proteinExistence type="predicted"/>